<protein>
    <recommendedName>
        <fullName evidence="7">Protein YAE1</fullName>
    </recommendedName>
    <alternativeName>
        <fullName evidence="6">Protein yae1</fullName>
    </alternativeName>
</protein>
<evidence type="ECO:0000256" key="9">
    <source>
        <dbReference type="ARBA" id="ARBA00023242"/>
    </source>
</evidence>
<evidence type="ECO:0000256" key="6">
    <source>
        <dbReference type="ARBA" id="ARBA00017286"/>
    </source>
</evidence>
<dbReference type="GO" id="GO:0005737">
    <property type="term" value="C:cytoplasm"/>
    <property type="evidence" value="ECO:0007669"/>
    <property type="project" value="UniProtKB-SubCell"/>
</dbReference>
<evidence type="ECO:0000256" key="7">
    <source>
        <dbReference type="ARBA" id="ARBA00018400"/>
    </source>
</evidence>
<keyword evidence="9" id="KW-0539">Nucleus</keyword>
<evidence type="ECO:0000256" key="4">
    <source>
        <dbReference type="ARBA" id="ARBA00007096"/>
    </source>
</evidence>
<name>A0A6A6RFG9_9PEZI</name>
<dbReference type="OrthoDB" id="20086at2759"/>
<evidence type="ECO:0000313" key="12">
    <source>
        <dbReference type="EMBL" id="KAF2503102.1"/>
    </source>
</evidence>
<evidence type="ECO:0000256" key="5">
    <source>
        <dbReference type="ARBA" id="ARBA00011427"/>
    </source>
</evidence>
<comment type="subcellular location">
    <subcellularLocation>
        <location evidence="3">Cytoplasm</location>
    </subcellularLocation>
    <subcellularLocation>
        <location evidence="2">Nucleus</location>
    </subcellularLocation>
</comment>
<feature type="domain" description="Essential protein Yae1 N-terminal" evidence="11">
    <location>
        <begin position="82"/>
        <end position="120"/>
    </location>
</feature>
<sequence length="225" mass="24746">MFRDTDGDAPSNFSTAFTPTTPPYPPQGVSNHALDDIYGSAPASPTIPSHDSLAEHPELSNSQAHETLSDIPAIRRSHNNAGYREGISVSKEKFIQEGFDEGYALGACIGQKVGYILGVLEGIVTALRRTSSVGNGWRDARALLELAREELRVEVLLGTQWVDSEGLWKWDVPGSEKEGEVTFIEVADAHPTLKSWVGNTEKVAREWRIDLENIEGREQEESIES</sequence>
<evidence type="ECO:0000256" key="1">
    <source>
        <dbReference type="ARBA" id="ARBA00003836"/>
    </source>
</evidence>
<proteinExistence type="inferred from homology"/>
<comment type="subunit">
    <text evidence="5">May form a complex with LTO1.</text>
</comment>
<accession>A0A6A6RFG9</accession>
<dbReference type="InterPro" id="IPR019191">
    <property type="entry name" value="Essential_protein_Yae1_N"/>
</dbReference>
<comment type="similarity">
    <text evidence="4">Belongs to the YAE1 family.</text>
</comment>
<evidence type="ECO:0000313" key="13">
    <source>
        <dbReference type="Proteomes" id="UP000799750"/>
    </source>
</evidence>
<keyword evidence="13" id="KW-1185">Reference proteome</keyword>
<dbReference type="PANTHER" id="PTHR18829">
    <property type="entry name" value="PROTEIN YAE1 HOMOLOG"/>
    <property type="match status" value="1"/>
</dbReference>
<evidence type="ECO:0000256" key="10">
    <source>
        <dbReference type="SAM" id="MobiDB-lite"/>
    </source>
</evidence>
<feature type="region of interest" description="Disordered" evidence="10">
    <location>
        <begin position="1"/>
        <end position="54"/>
    </location>
</feature>
<keyword evidence="8" id="KW-0963">Cytoplasm</keyword>
<dbReference type="Proteomes" id="UP000799750">
    <property type="component" value="Unassembled WGS sequence"/>
</dbReference>
<gene>
    <name evidence="12" type="ORF">BU16DRAFT_555125</name>
</gene>
<dbReference type="GO" id="GO:0005634">
    <property type="term" value="C:nucleus"/>
    <property type="evidence" value="ECO:0007669"/>
    <property type="project" value="UniProtKB-SubCell"/>
</dbReference>
<evidence type="ECO:0000256" key="2">
    <source>
        <dbReference type="ARBA" id="ARBA00004123"/>
    </source>
</evidence>
<comment type="function">
    <text evidence="1">The complex LTO1:YAE1 may function as a target specific adapter that probably recruits apo-RPLI1 to the cytosolic iron-sulfur protein assembly (CIA) complex machinery. May be required for biogenesis of the large ribosomal subunit and initiation of translation.</text>
</comment>
<dbReference type="AlphaFoldDB" id="A0A6A6RFG9"/>
<dbReference type="Pfam" id="PF09811">
    <property type="entry name" value="Yae1_N"/>
    <property type="match status" value="1"/>
</dbReference>
<evidence type="ECO:0000256" key="3">
    <source>
        <dbReference type="ARBA" id="ARBA00004496"/>
    </source>
</evidence>
<dbReference type="PANTHER" id="PTHR18829:SF0">
    <property type="entry name" value="PROTEIN YAE1 HOMOLOG"/>
    <property type="match status" value="1"/>
</dbReference>
<dbReference type="EMBL" id="MU004181">
    <property type="protein sequence ID" value="KAF2503102.1"/>
    <property type="molecule type" value="Genomic_DNA"/>
</dbReference>
<evidence type="ECO:0000259" key="11">
    <source>
        <dbReference type="Pfam" id="PF09811"/>
    </source>
</evidence>
<evidence type="ECO:0000256" key="8">
    <source>
        <dbReference type="ARBA" id="ARBA00022490"/>
    </source>
</evidence>
<organism evidence="12 13">
    <name type="scientific">Lophium mytilinum</name>
    <dbReference type="NCBI Taxonomy" id="390894"/>
    <lineage>
        <taxon>Eukaryota</taxon>
        <taxon>Fungi</taxon>
        <taxon>Dikarya</taxon>
        <taxon>Ascomycota</taxon>
        <taxon>Pezizomycotina</taxon>
        <taxon>Dothideomycetes</taxon>
        <taxon>Pleosporomycetidae</taxon>
        <taxon>Mytilinidiales</taxon>
        <taxon>Mytilinidiaceae</taxon>
        <taxon>Lophium</taxon>
    </lineage>
</organism>
<dbReference type="InterPro" id="IPR038881">
    <property type="entry name" value="Yae1-like"/>
</dbReference>
<reference evidence="12" key="1">
    <citation type="journal article" date="2020" name="Stud. Mycol.">
        <title>101 Dothideomycetes genomes: a test case for predicting lifestyles and emergence of pathogens.</title>
        <authorList>
            <person name="Haridas S."/>
            <person name="Albert R."/>
            <person name="Binder M."/>
            <person name="Bloem J."/>
            <person name="Labutti K."/>
            <person name="Salamov A."/>
            <person name="Andreopoulos B."/>
            <person name="Baker S."/>
            <person name="Barry K."/>
            <person name="Bills G."/>
            <person name="Bluhm B."/>
            <person name="Cannon C."/>
            <person name="Castanera R."/>
            <person name="Culley D."/>
            <person name="Daum C."/>
            <person name="Ezra D."/>
            <person name="Gonzalez J."/>
            <person name="Henrissat B."/>
            <person name="Kuo A."/>
            <person name="Liang C."/>
            <person name="Lipzen A."/>
            <person name="Lutzoni F."/>
            <person name="Magnuson J."/>
            <person name="Mondo S."/>
            <person name="Nolan M."/>
            <person name="Ohm R."/>
            <person name="Pangilinan J."/>
            <person name="Park H.-J."/>
            <person name="Ramirez L."/>
            <person name="Alfaro M."/>
            <person name="Sun H."/>
            <person name="Tritt A."/>
            <person name="Yoshinaga Y."/>
            <person name="Zwiers L.-H."/>
            <person name="Turgeon B."/>
            <person name="Goodwin S."/>
            <person name="Spatafora J."/>
            <person name="Crous P."/>
            <person name="Grigoriev I."/>
        </authorList>
    </citation>
    <scope>NUCLEOTIDE SEQUENCE</scope>
    <source>
        <strain evidence="12">CBS 269.34</strain>
    </source>
</reference>